<dbReference type="STRING" id="1298851.TST_0809"/>
<dbReference type="GO" id="GO:0141197">
    <property type="term" value="F:4-hydroxy-3-methylbut-2-enyl-diphosphate synthase activity (flavodoxin)"/>
    <property type="evidence" value="ECO:0007669"/>
    <property type="project" value="UniProtKB-EC"/>
</dbReference>
<feature type="binding site" evidence="7">
    <location>
        <position position="304"/>
    </location>
    <ligand>
        <name>[4Fe-4S] cluster</name>
        <dbReference type="ChEBI" id="CHEBI:49883"/>
    </ligand>
</feature>
<dbReference type="Proteomes" id="UP000063234">
    <property type="component" value="Chromosome"/>
</dbReference>
<feature type="domain" description="IspG C-terminal" evidence="9">
    <location>
        <begin position="265"/>
        <end position="352"/>
    </location>
</feature>
<sequence>MTLGFTSRRRSRKIKLGSLFVGGDAPVTVQSMTKTNTKDVKATLRQIKRLERAGCEIIRISVPDEGSLGAFKVYIEKSSVPIVADIHFNYKLAIECIKMGASCVRVNPGNIGGGERLWEVAKTAKDYEAAIRIGVNAGSLEKKLLNKYQAPTAEALAESALYWSKFLEDKGFLNFKVSIKSSDVQTTFQAHLIFSQQSEAPIHLGITEAGFGEYGIVKSSIGIGSLLLLGIGDTIRVSLTGDPVKEVEVGRSILQATGLRRLGPEIISCPTCSRRRIDVLKLAKEVSKRLKEVRKPVKVAVMGCEVNGPGEAREADCGIAGGKRYSLVFEKGRVVAKVPNEKAIETLFDVINRMEEKDGC</sequence>
<dbReference type="InterPro" id="IPR016425">
    <property type="entry name" value="IspG_bac"/>
</dbReference>
<dbReference type="HAMAP" id="MF_00159">
    <property type="entry name" value="IspG"/>
    <property type="match status" value="1"/>
</dbReference>
<evidence type="ECO:0000256" key="7">
    <source>
        <dbReference type="HAMAP-Rule" id="MF_00159"/>
    </source>
</evidence>
<dbReference type="SUPFAM" id="SSF51717">
    <property type="entry name" value="Dihydropteroate synthetase-like"/>
    <property type="match status" value="1"/>
</dbReference>
<evidence type="ECO:0000256" key="2">
    <source>
        <dbReference type="ARBA" id="ARBA00022723"/>
    </source>
</evidence>
<comment type="function">
    <text evidence="7">Converts 2C-methyl-D-erythritol 2,4-cyclodiphosphate (ME-2,4cPP) into 1-hydroxy-2-methyl-2-(E)-butenyl 4-diphosphate.</text>
</comment>
<keyword evidence="6 7" id="KW-0414">Isoprene biosynthesis</keyword>
<evidence type="ECO:0000256" key="1">
    <source>
        <dbReference type="ARBA" id="ARBA00022485"/>
    </source>
</evidence>
<keyword evidence="3 7" id="KW-0560">Oxidoreductase</keyword>
<dbReference type="PANTHER" id="PTHR30454:SF0">
    <property type="entry name" value="4-HYDROXY-3-METHYLBUT-2-EN-1-YL DIPHOSPHATE SYNTHASE (FERREDOXIN), CHLOROPLASTIC"/>
    <property type="match status" value="1"/>
</dbReference>
<dbReference type="GO" id="GO:0046429">
    <property type="term" value="F:4-hydroxy-3-methylbut-2-en-1-yl diphosphate synthase activity (ferredoxin)"/>
    <property type="evidence" value="ECO:0007669"/>
    <property type="project" value="UniProtKB-UniRule"/>
</dbReference>
<reference evidence="11" key="1">
    <citation type="journal article" date="2018" name="Science">
        <title>A primordial and reversible TCA cycle in a facultatively chemolithoautotrophic thermophile.</title>
        <authorList>
            <person name="Nunoura T."/>
            <person name="Chikaraishi Y."/>
            <person name="Izaki R."/>
            <person name="Suwa T."/>
            <person name="Sato T."/>
            <person name="Harada T."/>
            <person name="Mori K."/>
            <person name="Kato Y."/>
            <person name="Miyazaki M."/>
            <person name="Shimamura S."/>
            <person name="Yanagawa K."/>
            <person name="Shuto A."/>
            <person name="Ohkouchi N."/>
            <person name="Fujita N."/>
            <person name="Takaki Y."/>
            <person name="Atomi H."/>
            <person name="Takai K."/>
        </authorList>
    </citation>
    <scope>NUCLEOTIDE SEQUENCE [LARGE SCALE GENOMIC DNA]</scope>
    <source>
        <strain evidence="11">DSM 17441 / JCM 13301 / NBRC 103674 / ABI70S6</strain>
    </source>
</reference>
<evidence type="ECO:0000256" key="4">
    <source>
        <dbReference type="ARBA" id="ARBA00023004"/>
    </source>
</evidence>
<gene>
    <name evidence="10" type="primary">gcpE</name>
    <name evidence="7" type="synonym">ispG</name>
    <name evidence="10" type="ORF">TST_0809</name>
</gene>
<feature type="binding site" evidence="7">
    <location>
        <position position="311"/>
    </location>
    <ligand>
        <name>[4Fe-4S] cluster</name>
        <dbReference type="ChEBI" id="CHEBI:49883"/>
    </ligand>
</feature>
<feature type="binding site" evidence="7">
    <location>
        <position position="269"/>
    </location>
    <ligand>
        <name>[4Fe-4S] cluster</name>
        <dbReference type="ChEBI" id="CHEBI:49883"/>
    </ligand>
</feature>
<keyword evidence="4 7" id="KW-0408">Iron</keyword>
<feature type="binding site" evidence="7">
    <location>
        <position position="272"/>
    </location>
    <ligand>
        <name>[4Fe-4S] cluster</name>
        <dbReference type="ChEBI" id="CHEBI:49883"/>
    </ligand>
</feature>
<dbReference type="PATRIC" id="fig|1298851.3.peg.844"/>
<dbReference type="NCBIfam" id="TIGR00612">
    <property type="entry name" value="ispG_gcpE"/>
    <property type="match status" value="1"/>
</dbReference>
<dbReference type="InterPro" id="IPR011005">
    <property type="entry name" value="Dihydropteroate_synth-like_sf"/>
</dbReference>
<dbReference type="NCBIfam" id="NF001540">
    <property type="entry name" value="PRK00366.1"/>
    <property type="match status" value="1"/>
</dbReference>
<evidence type="ECO:0000256" key="6">
    <source>
        <dbReference type="ARBA" id="ARBA00023229"/>
    </source>
</evidence>
<feature type="domain" description="IspG TIM-barrel" evidence="8">
    <location>
        <begin position="12"/>
        <end position="250"/>
    </location>
</feature>
<dbReference type="GO" id="GO:0019288">
    <property type="term" value="P:isopentenyl diphosphate biosynthetic process, methylerythritol 4-phosphate pathway"/>
    <property type="evidence" value="ECO:0007669"/>
    <property type="project" value="UniProtKB-UniRule"/>
</dbReference>
<dbReference type="SUPFAM" id="SSF56014">
    <property type="entry name" value="Nitrite and sulphite reductase 4Fe-4S domain-like"/>
    <property type="match status" value="1"/>
</dbReference>
<dbReference type="PANTHER" id="PTHR30454">
    <property type="entry name" value="4-HYDROXY-3-METHYLBUT-2-EN-1-YL DIPHOSPHATE SYNTHASE"/>
    <property type="match status" value="1"/>
</dbReference>
<dbReference type="AlphaFoldDB" id="A0A0S3QTE7"/>
<protein>
    <recommendedName>
        <fullName evidence="7">4-hydroxy-3-methylbut-2-en-1-yl diphosphate synthase (flavodoxin)</fullName>
        <ecNumber evidence="7">1.17.7.3</ecNumber>
    </recommendedName>
    <alternativeName>
        <fullName evidence="7">1-hydroxy-2-methyl-2-(E)-butenyl 4-diphosphate synthase</fullName>
    </alternativeName>
</protein>
<dbReference type="InterPro" id="IPR058579">
    <property type="entry name" value="IspG_C"/>
</dbReference>
<dbReference type="InterPro" id="IPR058578">
    <property type="entry name" value="IspG_TIM"/>
</dbReference>
<dbReference type="FunFam" id="3.20.20.20:FF:000001">
    <property type="entry name" value="4-hydroxy-3-methylbut-2-en-1-yl diphosphate synthase (flavodoxin)"/>
    <property type="match status" value="1"/>
</dbReference>
<dbReference type="GO" id="GO:0016114">
    <property type="term" value="P:terpenoid biosynthetic process"/>
    <property type="evidence" value="ECO:0007669"/>
    <property type="project" value="InterPro"/>
</dbReference>
<dbReference type="PIRSF" id="PIRSF004640">
    <property type="entry name" value="IspG"/>
    <property type="match status" value="1"/>
</dbReference>
<dbReference type="Gene3D" id="3.30.413.10">
    <property type="entry name" value="Sulfite Reductase Hemoprotein, domain 1"/>
    <property type="match status" value="1"/>
</dbReference>
<comment type="catalytic activity">
    <reaction evidence="7">
        <text>(2E)-4-hydroxy-3-methylbut-2-enyl diphosphate + oxidized [flavodoxin] + H2O + 2 H(+) = 2-C-methyl-D-erythritol 2,4-cyclic diphosphate + reduced [flavodoxin]</text>
        <dbReference type="Rhea" id="RHEA:43604"/>
        <dbReference type="Rhea" id="RHEA-COMP:10622"/>
        <dbReference type="Rhea" id="RHEA-COMP:10623"/>
        <dbReference type="ChEBI" id="CHEBI:15377"/>
        <dbReference type="ChEBI" id="CHEBI:15378"/>
        <dbReference type="ChEBI" id="CHEBI:57618"/>
        <dbReference type="ChEBI" id="CHEBI:58210"/>
        <dbReference type="ChEBI" id="CHEBI:58483"/>
        <dbReference type="ChEBI" id="CHEBI:128753"/>
        <dbReference type="EC" id="1.17.7.3"/>
    </reaction>
</comment>
<comment type="cofactor">
    <cofactor evidence="7">
        <name>[4Fe-4S] cluster</name>
        <dbReference type="ChEBI" id="CHEBI:49883"/>
    </cofactor>
    <text evidence="7">Binds 1 [4Fe-4S] cluster.</text>
</comment>
<dbReference type="UniPathway" id="UPA00056">
    <property type="reaction ID" value="UER00096"/>
</dbReference>
<name>A0A0S3QTE7_THET7</name>
<dbReference type="RefSeq" id="WP_068549607.1">
    <property type="nucleotide sequence ID" value="NZ_AP013035.1"/>
</dbReference>
<evidence type="ECO:0000313" key="11">
    <source>
        <dbReference type="Proteomes" id="UP000063234"/>
    </source>
</evidence>
<dbReference type="InterPro" id="IPR004588">
    <property type="entry name" value="IspG_bac-typ"/>
</dbReference>
<dbReference type="OrthoDB" id="9803214at2"/>
<evidence type="ECO:0000313" key="10">
    <source>
        <dbReference type="EMBL" id="BAT71609.1"/>
    </source>
</evidence>
<dbReference type="Gene3D" id="3.20.20.20">
    <property type="entry name" value="Dihydropteroate synthase-like"/>
    <property type="match status" value="1"/>
</dbReference>
<dbReference type="Pfam" id="PF04551">
    <property type="entry name" value="GcpE"/>
    <property type="match status" value="1"/>
</dbReference>
<keyword evidence="1 7" id="KW-0004">4Fe-4S</keyword>
<dbReference type="Pfam" id="PF26540">
    <property type="entry name" value="GcpE_C"/>
    <property type="match status" value="1"/>
</dbReference>
<accession>A0A0S3QTE7</accession>
<evidence type="ECO:0000259" key="8">
    <source>
        <dbReference type="Pfam" id="PF04551"/>
    </source>
</evidence>
<keyword evidence="5 7" id="KW-0411">Iron-sulfur</keyword>
<evidence type="ECO:0000256" key="5">
    <source>
        <dbReference type="ARBA" id="ARBA00023014"/>
    </source>
</evidence>
<keyword evidence="2 7" id="KW-0479">Metal-binding</keyword>
<proteinExistence type="inferred from homology"/>
<dbReference type="EC" id="1.17.7.3" evidence="7"/>
<dbReference type="KEGG" id="ttk:TST_0809"/>
<dbReference type="InterPro" id="IPR045854">
    <property type="entry name" value="NO2/SO3_Rdtase_4Fe4S_sf"/>
</dbReference>
<comment type="pathway">
    <text evidence="7">Isoprenoid biosynthesis; isopentenyl diphosphate biosynthesis via DXP pathway; isopentenyl diphosphate from 1-deoxy-D-xylulose 5-phosphate: step 5/6.</text>
</comment>
<organism evidence="10 11">
    <name type="scientific">Thermosulfidibacter takaii (strain DSM 17441 / JCM 13301 / NBRC 103674 / ABI70S6)</name>
    <dbReference type="NCBI Taxonomy" id="1298851"/>
    <lineage>
        <taxon>Bacteria</taxon>
        <taxon>Pseudomonadati</taxon>
        <taxon>Thermosulfidibacterota</taxon>
        <taxon>Thermosulfidibacteria</taxon>
        <taxon>Thermosulfidibacterales</taxon>
        <taxon>Thermosulfidibacteraceae</taxon>
    </lineage>
</organism>
<comment type="similarity">
    <text evidence="7">Belongs to the IspG family.</text>
</comment>
<dbReference type="GO" id="GO:0051539">
    <property type="term" value="F:4 iron, 4 sulfur cluster binding"/>
    <property type="evidence" value="ECO:0007669"/>
    <property type="project" value="UniProtKB-UniRule"/>
</dbReference>
<evidence type="ECO:0000256" key="3">
    <source>
        <dbReference type="ARBA" id="ARBA00023002"/>
    </source>
</evidence>
<dbReference type="GO" id="GO:0005506">
    <property type="term" value="F:iron ion binding"/>
    <property type="evidence" value="ECO:0007669"/>
    <property type="project" value="InterPro"/>
</dbReference>
<keyword evidence="11" id="KW-1185">Reference proteome</keyword>
<dbReference type="EMBL" id="AP013035">
    <property type="protein sequence ID" value="BAT71609.1"/>
    <property type="molecule type" value="Genomic_DNA"/>
</dbReference>
<evidence type="ECO:0000259" key="9">
    <source>
        <dbReference type="Pfam" id="PF26540"/>
    </source>
</evidence>